<sequence length="89" mass="9076">MSRMQIEEGLVWLPQCAHADVQMVTAPLDHGASGPPATRHDDGESADGGAGCDRDVLKTLYGKALRVGNGCNQFAGTIDAAAAVPGSVA</sequence>
<reference evidence="2" key="1">
    <citation type="submission" date="2024-06" db="EMBL/GenBank/DDBJ databases">
        <title>Mesorhizobium karijinii sp. nov., a symbiont of the iconic Swainsona formosa from arid Australia.</title>
        <authorList>
            <person name="Hill Y.J."/>
            <person name="Watkin E.L.J."/>
            <person name="O'Hara G.W."/>
            <person name="Terpolilli J."/>
            <person name="Tye M.L."/>
            <person name="Kohlmeier M.G."/>
        </authorList>
    </citation>
    <scope>NUCLEOTIDE SEQUENCE</scope>
    <source>
        <strain evidence="2">WSM2239</strain>
    </source>
</reference>
<proteinExistence type="predicted"/>
<dbReference type="RefSeq" id="WP_353642733.1">
    <property type="nucleotide sequence ID" value="NZ_CP159249.1"/>
</dbReference>
<feature type="region of interest" description="Disordered" evidence="1">
    <location>
        <begin position="27"/>
        <end position="50"/>
    </location>
</feature>
<evidence type="ECO:0000256" key="1">
    <source>
        <dbReference type="SAM" id="MobiDB-lite"/>
    </source>
</evidence>
<accession>A0AAU8D6D6</accession>
<name>A0AAU8D6D6_9HYPH</name>
<organism evidence="2">
    <name type="scientific">Mesorhizobium sp. WSM2239</name>
    <dbReference type="NCBI Taxonomy" id="3228852"/>
    <lineage>
        <taxon>Bacteria</taxon>
        <taxon>Pseudomonadati</taxon>
        <taxon>Pseudomonadota</taxon>
        <taxon>Alphaproteobacteria</taxon>
        <taxon>Hyphomicrobiales</taxon>
        <taxon>Phyllobacteriaceae</taxon>
        <taxon>Mesorhizobium</taxon>
    </lineage>
</organism>
<gene>
    <name evidence="2" type="ORF">ABVK49_25675</name>
</gene>
<protein>
    <submittedName>
        <fullName evidence="2">Uncharacterized protein</fullName>
    </submittedName>
</protein>
<evidence type="ECO:0000313" key="2">
    <source>
        <dbReference type="EMBL" id="XCG54718.1"/>
    </source>
</evidence>
<dbReference type="AlphaFoldDB" id="A0AAU8D6D6"/>
<dbReference type="EMBL" id="CP159249">
    <property type="protein sequence ID" value="XCG54718.1"/>
    <property type="molecule type" value="Genomic_DNA"/>
</dbReference>